<evidence type="ECO:0000259" key="1">
    <source>
        <dbReference type="Pfam" id="PF13472"/>
    </source>
</evidence>
<dbReference type="AlphaFoldDB" id="A0A0B5ATX2"/>
<proteinExistence type="predicted"/>
<dbReference type="InterPro" id="IPR036514">
    <property type="entry name" value="SGNH_hydro_sf"/>
</dbReference>
<keyword evidence="3" id="KW-1185">Reference proteome</keyword>
<dbReference type="InterPro" id="IPR013830">
    <property type="entry name" value="SGNH_hydro"/>
</dbReference>
<dbReference type="SUPFAM" id="SSF52266">
    <property type="entry name" value="SGNH hydrolase"/>
    <property type="match status" value="1"/>
</dbReference>
<dbReference type="BioCyc" id="JESP1508404:G14D9-11986-MONOMER"/>
<sequence length="586" mass="65315">MAFNQIGPNMDLENLQKLNENFDKAETSANQTRAELDSIVMSADPTISDQLKVGAGGIDYGSPQQRLLQERQQLTDQLADIASESVVISKADLTPIVLKNGSKVISTGDSLSFNRHPFEAGTIGGNNGYEYQVGMLSWSFMVRDAIHRMDEYFKNITEIPIRSKNLDANFFYYPLSAPYRNAAFNGIMLMLQTKNVNEEFSFRFRHNNPNNKAIIYSSYNVLNVASAFDIHVDGVFQKNVNTYGVGKDHQGYDIFAIEIDLLGDNQHHDIKISNITQTHPTPSSDGMKYIYLYGIGTKFTTFKMTGQGGTTSQWLLDNVQTRILDHNADVVFITTGANDITNGLSAEQTYQNVSSIVSAIKSNKPSSQIILLSTTKRSTYSVEQTMPYVNAIKKVAQEQGCGFVDLVNLLINVENSLIDGVHMSIIGNDILAKTILKEFFNGANYQKDLVSGNEAYFRDKTKYDFPKQIKGWARISYSGSNYVIDSQSSEGWIESVTKSGTDKVLVKFKVNAVMTMKGIVRSGFVYGFNAQKYFTTTTPPALAYTVELAGWSLDTVTFFLRKTDGTAITETDYTNEPAAFKFMITY</sequence>
<dbReference type="KEGG" id="jeo:JMA_27060"/>
<dbReference type="EMBL" id="CP009416">
    <property type="protein sequence ID" value="AJD92023.1"/>
    <property type="molecule type" value="Genomic_DNA"/>
</dbReference>
<organism evidence="2 3">
    <name type="scientific">Jeotgalibacillus malaysiensis</name>
    <dbReference type="NCBI Taxonomy" id="1508404"/>
    <lineage>
        <taxon>Bacteria</taxon>
        <taxon>Bacillati</taxon>
        <taxon>Bacillota</taxon>
        <taxon>Bacilli</taxon>
        <taxon>Bacillales</taxon>
        <taxon>Caryophanaceae</taxon>
        <taxon>Jeotgalibacillus</taxon>
    </lineage>
</organism>
<evidence type="ECO:0000313" key="3">
    <source>
        <dbReference type="Proteomes" id="UP000031449"/>
    </source>
</evidence>
<dbReference type="OrthoDB" id="9794725at2"/>
<name>A0A0B5ATX2_9BACL</name>
<dbReference type="PANTHER" id="PTHR30383">
    <property type="entry name" value="THIOESTERASE 1/PROTEASE 1/LYSOPHOSPHOLIPASE L1"/>
    <property type="match status" value="1"/>
</dbReference>
<feature type="domain" description="SGNH hydrolase-type esterase" evidence="1">
    <location>
        <begin position="305"/>
        <end position="428"/>
    </location>
</feature>
<evidence type="ECO:0000313" key="2">
    <source>
        <dbReference type="EMBL" id="AJD92023.1"/>
    </source>
</evidence>
<dbReference type="Pfam" id="PF13472">
    <property type="entry name" value="Lipase_GDSL_2"/>
    <property type="match status" value="1"/>
</dbReference>
<dbReference type="Gene3D" id="3.40.50.1110">
    <property type="entry name" value="SGNH hydrolase"/>
    <property type="match status" value="1"/>
</dbReference>
<dbReference type="InterPro" id="IPR051532">
    <property type="entry name" value="Ester_Hydrolysis_Enzymes"/>
</dbReference>
<dbReference type="Proteomes" id="UP000031449">
    <property type="component" value="Chromosome"/>
</dbReference>
<gene>
    <name evidence="2" type="ORF">JMA_27060</name>
</gene>
<dbReference type="STRING" id="1508404.JMA_27060"/>
<dbReference type="HOGENOM" id="CLU_465236_0_0_9"/>
<accession>A0A0B5ATX2</accession>
<reference evidence="2 3" key="1">
    <citation type="submission" date="2014-08" db="EMBL/GenBank/DDBJ databases">
        <title>Complete genome of a marine bacteria Jeotgalibacillus malaysiensis.</title>
        <authorList>
            <person name="Yaakop A.S."/>
            <person name="Chan K.-G."/>
            <person name="Goh K.M."/>
        </authorList>
    </citation>
    <scope>NUCLEOTIDE SEQUENCE [LARGE SCALE GENOMIC DNA]</scope>
    <source>
        <strain evidence="2 3">D5</strain>
    </source>
</reference>
<protein>
    <recommendedName>
        <fullName evidence="1">SGNH hydrolase-type esterase domain-containing protein</fullName>
    </recommendedName>
</protein>
<dbReference type="CDD" id="cd00229">
    <property type="entry name" value="SGNH_hydrolase"/>
    <property type="match status" value="1"/>
</dbReference>